<gene>
    <name evidence="1" type="ORF">HanXRQr2_Chr11g0477311</name>
</gene>
<keyword evidence="1" id="KW-0378">Hydrolase</keyword>
<dbReference type="GO" id="GO:0004535">
    <property type="term" value="F:poly(A)-specific ribonuclease activity"/>
    <property type="evidence" value="ECO:0007669"/>
    <property type="project" value="UniProtKB-EC"/>
</dbReference>
<sequence>MLQSSLYNFISEQKLNMSELPRDKISGQYSAEIYPKRLVFSNFRSKSIDNATQSPTSVDNATQSPTAVLEVKPLM</sequence>
<name>A0A9K3MZ07_HELAN</name>
<proteinExistence type="predicted"/>
<dbReference type="EC" id="3.1.13.4" evidence="1"/>
<dbReference type="AlphaFoldDB" id="A0A9K3MZ07"/>
<protein>
    <submittedName>
        <fullName evidence="1">Poly(A)-specific ribonuclease</fullName>
        <ecNumber evidence="1">3.1.13.4</ecNumber>
    </submittedName>
</protein>
<evidence type="ECO:0000313" key="2">
    <source>
        <dbReference type="Proteomes" id="UP000215914"/>
    </source>
</evidence>
<evidence type="ECO:0000313" key="1">
    <source>
        <dbReference type="EMBL" id="KAF5780905.1"/>
    </source>
</evidence>
<dbReference type="Proteomes" id="UP000215914">
    <property type="component" value="Unassembled WGS sequence"/>
</dbReference>
<reference evidence="1" key="1">
    <citation type="journal article" date="2017" name="Nature">
        <title>The sunflower genome provides insights into oil metabolism, flowering and Asterid evolution.</title>
        <authorList>
            <person name="Badouin H."/>
            <person name="Gouzy J."/>
            <person name="Grassa C.J."/>
            <person name="Murat F."/>
            <person name="Staton S.E."/>
            <person name="Cottret L."/>
            <person name="Lelandais-Briere C."/>
            <person name="Owens G.L."/>
            <person name="Carrere S."/>
            <person name="Mayjonade B."/>
            <person name="Legrand L."/>
            <person name="Gill N."/>
            <person name="Kane N.C."/>
            <person name="Bowers J.E."/>
            <person name="Hubner S."/>
            <person name="Bellec A."/>
            <person name="Berard A."/>
            <person name="Berges H."/>
            <person name="Blanchet N."/>
            <person name="Boniface M.C."/>
            <person name="Brunel D."/>
            <person name="Catrice O."/>
            <person name="Chaidir N."/>
            <person name="Claudel C."/>
            <person name="Donnadieu C."/>
            <person name="Faraut T."/>
            <person name="Fievet G."/>
            <person name="Helmstetter N."/>
            <person name="King M."/>
            <person name="Knapp S.J."/>
            <person name="Lai Z."/>
            <person name="Le Paslier M.C."/>
            <person name="Lippi Y."/>
            <person name="Lorenzon L."/>
            <person name="Mandel J.R."/>
            <person name="Marage G."/>
            <person name="Marchand G."/>
            <person name="Marquand E."/>
            <person name="Bret-Mestries E."/>
            <person name="Morien E."/>
            <person name="Nambeesan S."/>
            <person name="Nguyen T."/>
            <person name="Pegot-Espagnet P."/>
            <person name="Pouilly N."/>
            <person name="Raftis F."/>
            <person name="Sallet E."/>
            <person name="Schiex T."/>
            <person name="Thomas J."/>
            <person name="Vandecasteele C."/>
            <person name="Vares D."/>
            <person name="Vear F."/>
            <person name="Vautrin S."/>
            <person name="Crespi M."/>
            <person name="Mangin B."/>
            <person name="Burke J.M."/>
            <person name="Salse J."/>
            <person name="Munos S."/>
            <person name="Vincourt P."/>
            <person name="Rieseberg L.H."/>
            <person name="Langlade N.B."/>
        </authorList>
    </citation>
    <scope>NUCLEOTIDE SEQUENCE</scope>
    <source>
        <tissue evidence="1">Leaves</tissue>
    </source>
</reference>
<reference evidence="1" key="2">
    <citation type="submission" date="2020-06" db="EMBL/GenBank/DDBJ databases">
        <title>Helianthus annuus Genome sequencing and assembly Release 2.</title>
        <authorList>
            <person name="Gouzy J."/>
            <person name="Langlade N."/>
            <person name="Munos S."/>
        </authorList>
    </citation>
    <scope>NUCLEOTIDE SEQUENCE</scope>
    <source>
        <tissue evidence="1">Leaves</tissue>
    </source>
</reference>
<organism evidence="1 2">
    <name type="scientific">Helianthus annuus</name>
    <name type="common">Common sunflower</name>
    <dbReference type="NCBI Taxonomy" id="4232"/>
    <lineage>
        <taxon>Eukaryota</taxon>
        <taxon>Viridiplantae</taxon>
        <taxon>Streptophyta</taxon>
        <taxon>Embryophyta</taxon>
        <taxon>Tracheophyta</taxon>
        <taxon>Spermatophyta</taxon>
        <taxon>Magnoliopsida</taxon>
        <taxon>eudicotyledons</taxon>
        <taxon>Gunneridae</taxon>
        <taxon>Pentapetalae</taxon>
        <taxon>asterids</taxon>
        <taxon>campanulids</taxon>
        <taxon>Asterales</taxon>
        <taxon>Asteraceae</taxon>
        <taxon>Asteroideae</taxon>
        <taxon>Heliantheae alliance</taxon>
        <taxon>Heliantheae</taxon>
        <taxon>Helianthus</taxon>
    </lineage>
</organism>
<dbReference type="EMBL" id="MNCJ02000326">
    <property type="protein sequence ID" value="KAF5780905.1"/>
    <property type="molecule type" value="Genomic_DNA"/>
</dbReference>
<keyword evidence="2" id="KW-1185">Reference proteome</keyword>
<accession>A0A9K3MZ07</accession>
<dbReference type="Gramene" id="mRNA:HanXRQr2_Chr11g0477311">
    <property type="protein sequence ID" value="mRNA:HanXRQr2_Chr11g0477311"/>
    <property type="gene ID" value="HanXRQr2_Chr11g0477311"/>
</dbReference>
<comment type="caution">
    <text evidence="1">The sequence shown here is derived from an EMBL/GenBank/DDBJ whole genome shotgun (WGS) entry which is preliminary data.</text>
</comment>